<proteinExistence type="inferred from homology"/>
<feature type="region of interest" description="Disordered" evidence="12">
    <location>
        <begin position="1"/>
        <end position="22"/>
    </location>
</feature>
<evidence type="ECO:0000256" key="6">
    <source>
        <dbReference type="ARBA" id="ARBA00022723"/>
    </source>
</evidence>
<evidence type="ECO:0000313" key="15">
    <source>
        <dbReference type="Proteomes" id="UP000690515"/>
    </source>
</evidence>
<evidence type="ECO:0000256" key="1">
    <source>
        <dbReference type="ARBA" id="ARBA00022485"/>
    </source>
</evidence>
<evidence type="ECO:0000259" key="13">
    <source>
        <dbReference type="PROSITE" id="PS50926"/>
    </source>
</evidence>
<dbReference type="EMBL" id="JAGSOY010000002">
    <property type="protein sequence ID" value="MBU2709713.1"/>
    <property type="molecule type" value="Genomic_DNA"/>
</dbReference>
<dbReference type="Proteomes" id="UP000690515">
    <property type="component" value="Unassembled WGS sequence"/>
</dbReference>
<dbReference type="RefSeq" id="WP_215817880.1">
    <property type="nucleotide sequence ID" value="NZ_JAGSOY010000002.1"/>
</dbReference>
<name>A0ABS5Z7H2_9GAMM</name>
<dbReference type="NCBIfam" id="NF009639">
    <property type="entry name" value="PRK13168.1"/>
    <property type="match status" value="1"/>
</dbReference>
<feature type="binding site" evidence="9">
    <location>
        <position position="363"/>
    </location>
    <ligand>
        <name>S-adenosyl-L-methionine</name>
        <dbReference type="ChEBI" id="CHEBI:59789"/>
    </ligand>
</feature>
<keyword evidence="1 9" id="KW-0004">4Fe-4S</keyword>
<keyword evidence="4 9" id="KW-0808">Transferase</keyword>
<dbReference type="HAMAP" id="MF_01010">
    <property type="entry name" value="23SrRNA_methyltr_RlmD"/>
    <property type="match status" value="1"/>
</dbReference>
<evidence type="ECO:0000256" key="7">
    <source>
        <dbReference type="ARBA" id="ARBA00023004"/>
    </source>
</evidence>
<dbReference type="PANTHER" id="PTHR11061">
    <property type="entry name" value="RNA M5U METHYLTRANSFERASE"/>
    <property type="match status" value="1"/>
</dbReference>
<dbReference type="SUPFAM" id="SSF53335">
    <property type="entry name" value="S-adenosyl-L-methionine-dependent methyltransferases"/>
    <property type="match status" value="1"/>
</dbReference>
<dbReference type="Gene3D" id="3.40.50.150">
    <property type="entry name" value="Vaccinia Virus protein VP39"/>
    <property type="match status" value="1"/>
</dbReference>
<feature type="binding site" evidence="9">
    <location>
        <position position="90"/>
    </location>
    <ligand>
        <name>[4Fe-4S] cluster</name>
        <dbReference type="ChEBI" id="CHEBI:49883"/>
    </ligand>
</feature>
<feature type="binding site" evidence="9">
    <location>
        <position position="96"/>
    </location>
    <ligand>
        <name>[4Fe-4S] cluster</name>
        <dbReference type="ChEBI" id="CHEBI:49883"/>
    </ligand>
</feature>
<evidence type="ECO:0000256" key="10">
    <source>
        <dbReference type="PROSITE-ProRule" id="PRU01024"/>
    </source>
</evidence>
<gene>
    <name evidence="9 14" type="primary">rlmD</name>
    <name evidence="14" type="ORF">KCG35_01425</name>
</gene>
<dbReference type="Pfam" id="PF01938">
    <property type="entry name" value="TRAM"/>
    <property type="match status" value="1"/>
</dbReference>
<evidence type="ECO:0000256" key="5">
    <source>
        <dbReference type="ARBA" id="ARBA00022691"/>
    </source>
</evidence>
<keyword evidence="6 9" id="KW-0479">Metal-binding</keyword>
<comment type="caution">
    <text evidence="14">The sequence shown here is derived from an EMBL/GenBank/DDBJ whole genome shotgun (WGS) entry which is preliminary data.</text>
</comment>
<evidence type="ECO:0000256" key="9">
    <source>
        <dbReference type="HAMAP-Rule" id="MF_01010"/>
    </source>
</evidence>
<evidence type="ECO:0000256" key="8">
    <source>
        <dbReference type="ARBA" id="ARBA00023014"/>
    </source>
</evidence>
<dbReference type="Pfam" id="PF05958">
    <property type="entry name" value="tRNA_U5-meth_tr"/>
    <property type="match status" value="1"/>
</dbReference>
<dbReference type="InterPro" id="IPR010280">
    <property type="entry name" value="U5_MeTrfase_fam"/>
</dbReference>
<evidence type="ECO:0000256" key="3">
    <source>
        <dbReference type="ARBA" id="ARBA00022603"/>
    </source>
</evidence>
<reference evidence="14 15" key="1">
    <citation type="submission" date="2021-04" db="EMBL/GenBank/DDBJ databases">
        <authorList>
            <person name="Pira H."/>
            <person name="Risdian C."/>
            <person name="Wink J."/>
        </authorList>
    </citation>
    <scope>NUCLEOTIDE SEQUENCE [LARGE SCALE GENOMIC DNA]</scope>
    <source>
        <strain evidence="14 15">WH53</strain>
    </source>
</reference>
<protein>
    <recommendedName>
        <fullName evidence="9">23S rRNA (uracil(1939)-C(5))-methyltransferase RlmD</fullName>
        <ecNumber evidence="9">2.1.1.190</ecNumber>
    </recommendedName>
    <alternativeName>
        <fullName evidence="9">23S rRNA(m5U1939)-methyltransferase</fullName>
    </alternativeName>
</protein>
<accession>A0ABS5Z7H2</accession>
<evidence type="ECO:0000256" key="4">
    <source>
        <dbReference type="ARBA" id="ARBA00022679"/>
    </source>
</evidence>
<dbReference type="EC" id="2.1.1.190" evidence="9"/>
<feature type="binding site" evidence="9 10">
    <location>
        <position position="385"/>
    </location>
    <ligand>
        <name>S-adenosyl-L-methionine</name>
        <dbReference type="ChEBI" id="CHEBI:59789"/>
    </ligand>
</feature>
<organism evidence="14 15">
    <name type="scientific">Zooshikella harenae</name>
    <dbReference type="NCBI Taxonomy" id="2827238"/>
    <lineage>
        <taxon>Bacteria</taxon>
        <taxon>Pseudomonadati</taxon>
        <taxon>Pseudomonadota</taxon>
        <taxon>Gammaproteobacteria</taxon>
        <taxon>Oceanospirillales</taxon>
        <taxon>Zooshikellaceae</taxon>
        <taxon>Zooshikella</taxon>
    </lineage>
</organism>
<evidence type="ECO:0000256" key="11">
    <source>
        <dbReference type="PROSITE-ProRule" id="PRU10015"/>
    </source>
</evidence>
<feature type="binding site" evidence="9">
    <location>
        <position position="99"/>
    </location>
    <ligand>
        <name>[4Fe-4S] cluster</name>
        <dbReference type="ChEBI" id="CHEBI:49883"/>
    </ligand>
</feature>
<feature type="binding site" evidence="9">
    <location>
        <position position="319"/>
    </location>
    <ligand>
        <name>S-adenosyl-L-methionine</name>
        <dbReference type="ChEBI" id="CHEBI:59789"/>
    </ligand>
</feature>
<dbReference type="GO" id="GO:0008168">
    <property type="term" value="F:methyltransferase activity"/>
    <property type="evidence" value="ECO:0007669"/>
    <property type="project" value="UniProtKB-KW"/>
</dbReference>
<evidence type="ECO:0000256" key="2">
    <source>
        <dbReference type="ARBA" id="ARBA00022552"/>
    </source>
</evidence>
<feature type="binding site" evidence="9 10">
    <location>
        <position position="336"/>
    </location>
    <ligand>
        <name>S-adenosyl-L-methionine</name>
        <dbReference type="ChEBI" id="CHEBI:59789"/>
    </ligand>
</feature>
<dbReference type="PROSITE" id="PS01230">
    <property type="entry name" value="TRMA_1"/>
    <property type="match status" value="1"/>
</dbReference>
<dbReference type="PANTHER" id="PTHR11061:SF49">
    <property type="entry name" value="23S RRNA (URACIL(1939)-C(5))-METHYLTRANSFERASE RLMD"/>
    <property type="match status" value="1"/>
</dbReference>
<dbReference type="SUPFAM" id="SSF50249">
    <property type="entry name" value="Nucleic acid-binding proteins"/>
    <property type="match status" value="1"/>
</dbReference>
<keyword evidence="5 9" id="KW-0949">S-adenosyl-L-methionine</keyword>
<keyword evidence="3 9" id="KW-0489">Methyltransferase</keyword>
<feature type="binding site" evidence="9 10">
    <location>
        <position position="285"/>
    </location>
    <ligand>
        <name>S-adenosyl-L-methionine</name>
        <dbReference type="ChEBI" id="CHEBI:59789"/>
    </ligand>
</feature>
<feature type="domain" description="TRAM" evidence="13">
    <location>
        <begin position="15"/>
        <end position="77"/>
    </location>
</feature>
<keyword evidence="2 9" id="KW-0698">rRNA processing</keyword>
<feature type="active site" description="Nucleophile" evidence="9 10">
    <location>
        <position position="411"/>
    </location>
</feature>
<dbReference type="InterPro" id="IPR001566">
    <property type="entry name" value="23S_rRNA_MeTrfase_RlmD"/>
</dbReference>
<dbReference type="Gene3D" id="2.40.50.140">
    <property type="entry name" value="Nucleic acid-binding proteins"/>
    <property type="match status" value="1"/>
</dbReference>
<dbReference type="InterPro" id="IPR029063">
    <property type="entry name" value="SAM-dependent_MTases_sf"/>
</dbReference>
<dbReference type="InterPro" id="IPR030390">
    <property type="entry name" value="MeTrfase_TrmA_AS"/>
</dbReference>
<feature type="active site" evidence="11">
    <location>
        <position position="411"/>
    </location>
</feature>
<dbReference type="PROSITE" id="PS50926">
    <property type="entry name" value="TRAM"/>
    <property type="match status" value="1"/>
</dbReference>
<evidence type="ECO:0000256" key="12">
    <source>
        <dbReference type="SAM" id="MobiDB-lite"/>
    </source>
</evidence>
<dbReference type="PROSITE" id="PS51687">
    <property type="entry name" value="SAM_MT_RNA_M5U"/>
    <property type="match status" value="1"/>
</dbReference>
<evidence type="ECO:0000313" key="14">
    <source>
        <dbReference type="EMBL" id="MBU2709713.1"/>
    </source>
</evidence>
<feature type="binding site" evidence="9">
    <location>
        <position position="176"/>
    </location>
    <ligand>
        <name>[4Fe-4S] cluster</name>
        <dbReference type="ChEBI" id="CHEBI:49883"/>
    </ligand>
</feature>
<dbReference type="InterPro" id="IPR002792">
    <property type="entry name" value="TRAM_dom"/>
</dbReference>
<sequence>MKKRTSVQFYSSHSTRQKNKPLPSVTALRVEKLSHDGRGIAYWQKKPIFINGALPNELVEVDITSNRTRFLEGNVKSLLESAPSRISPECKHFAACGGCHWQFVAAEQQLVWKQQAVVEQIQRIAKTEPETLLPAICSQPWGYRQRARLACHVVKGQLQLGFRGLQSEQIVEVTHCLTLTPQLQQLLESLRALLTGLSGKRCIGHIDIAQGDAEVGIALRLIKPLPDEDTQQLEQWSIHHNVSIWLNTGTGSEPAPLRPEQPEALFYTLCQGHIQLSFLPTDFIQANQSINEAMVSQAIDWLQPKAGEALLDLFCGIGNFTLPLAQYTGVDITGIEVSASALKRCQMNAQLNGIANIRTYQADLSAQQSLSHCLGGKSFAGILLDPPRAGALAVVSQIAELKSQRVVYISCNPATLARDTAELVKHGYKLKQLGVLDMFPHTAHIESMALFTR</sequence>
<dbReference type="GO" id="GO:0032259">
    <property type="term" value="P:methylation"/>
    <property type="evidence" value="ECO:0007669"/>
    <property type="project" value="UniProtKB-KW"/>
</dbReference>
<feature type="compositionally biased region" description="Polar residues" evidence="12">
    <location>
        <begin position="1"/>
        <end position="14"/>
    </location>
</feature>
<dbReference type="InterPro" id="IPR012340">
    <property type="entry name" value="NA-bd_OB-fold"/>
</dbReference>
<feature type="binding site" evidence="9 10">
    <location>
        <position position="314"/>
    </location>
    <ligand>
        <name>S-adenosyl-L-methionine</name>
        <dbReference type="ChEBI" id="CHEBI:59789"/>
    </ligand>
</feature>
<comment type="similarity">
    <text evidence="9">Belongs to the class I-like SAM-binding methyltransferase superfamily. RNA M5U methyltransferase family. RlmD subfamily.</text>
</comment>
<dbReference type="PROSITE" id="PS01231">
    <property type="entry name" value="TRMA_2"/>
    <property type="match status" value="1"/>
</dbReference>
<comment type="catalytic activity">
    <reaction evidence="9">
        <text>uridine(1939) in 23S rRNA + S-adenosyl-L-methionine = 5-methyluridine(1939) in 23S rRNA + S-adenosyl-L-homocysteine + H(+)</text>
        <dbReference type="Rhea" id="RHEA:42908"/>
        <dbReference type="Rhea" id="RHEA-COMP:10278"/>
        <dbReference type="Rhea" id="RHEA-COMP:10279"/>
        <dbReference type="ChEBI" id="CHEBI:15378"/>
        <dbReference type="ChEBI" id="CHEBI:57856"/>
        <dbReference type="ChEBI" id="CHEBI:59789"/>
        <dbReference type="ChEBI" id="CHEBI:65315"/>
        <dbReference type="ChEBI" id="CHEBI:74447"/>
        <dbReference type="EC" id="2.1.1.190"/>
    </reaction>
</comment>
<dbReference type="InterPro" id="IPR030391">
    <property type="entry name" value="MeTrfase_TrmA_CS"/>
</dbReference>
<dbReference type="Gene3D" id="2.40.50.1070">
    <property type="match status" value="1"/>
</dbReference>
<keyword evidence="8 9" id="KW-0411">Iron-sulfur</keyword>
<dbReference type="CDD" id="cd02440">
    <property type="entry name" value="AdoMet_MTases"/>
    <property type="match status" value="1"/>
</dbReference>
<keyword evidence="7 9" id="KW-0408">Iron</keyword>
<keyword evidence="15" id="KW-1185">Reference proteome</keyword>
<comment type="function">
    <text evidence="9">Catalyzes the formation of 5-methyl-uridine at position 1939 (m5U1939) in 23S rRNA.</text>
</comment>